<evidence type="ECO:0000259" key="3">
    <source>
        <dbReference type="Pfam" id="PF08652"/>
    </source>
</evidence>
<dbReference type="GO" id="GO:0004518">
    <property type="term" value="F:nuclease activity"/>
    <property type="evidence" value="ECO:0007669"/>
    <property type="project" value="UniProtKB-KW"/>
</dbReference>
<keyword evidence="2" id="KW-0378">Hydrolase</keyword>
<comment type="similarity">
    <text evidence="1 2">Belongs to the DXO/Dom3Z family.</text>
</comment>
<comment type="function">
    <text evidence="2">Decapping enzyme for NAD-capped RNAs: specifically hydrolyzes the nicotinamide adenine dinucleotide (NAD) cap from a subset of RNAs by removing the entire NAD moiety from the 5'-end of an NAD-capped RNA.</text>
</comment>
<dbReference type="GO" id="GO:0005634">
    <property type="term" value="C:nucleus"/>
    <property type="evidence" value="ECO:0007669"/>
    <property type="project" value="UniProtKB-SubCell"/>
</dbReference>
<feature type="domain" description="RAI1-like" evidence="3">
    <location>
        <begin position="28"/>
        <end position="357"/>
    </location>
</feature>
<gene>
    <name evidence="4" type="ORF">HCN44_005849</name>
</gene>
<name>A0A834XV23_APHGI</name>
<evidence type="ECO:0000313" key="5">
    <source>
        <dbReference type="Proteomes" id="UP000639338"/>
    </source>
</evidence>
<evidence type="ECO:0000256" key="1">
    <source>
        <dbReference type="ARBA" id="ARBA00006562"/>
    </source>
</evidence>
<dbReference type="Pfam" id="PF08652">
    <property type="entry name" value="RAI1"/>
    <property type="match status" value="1"/>
</dbReference>
<comment type="caution">
    <text evidence="4">The sequence shown here is derived from an EMBL/GenBank/DDBJ whole genome shotgun (WGS) entry which is preliminary data.</text>
</comment>
<comment type="cofactor">
    <cofactor evidence="2">
        <name>a divalent metal cation</name>
        <dbReference type="ChEBI" id="CHEBI:60240"/>
    </cofactor>
</comment>
<organism evidence="4 5">
    <name type="scientific">Aphidius gifuensis</name>
    <name type="common">Parasitoid wasp</name>
    <dbReference type="NCBI Taxonomy" id="684658"/>
    <lineage>
        <taxon>Eukaryota</taxon>
        <taxon>Metazoa</taxon>
        <taxon>Ecdysozoa</taxon>
        <taxon>Arthropoda</taxon>
        <taxon>Hexapoda</taxon>
        <taxon>Insecta</taxon>
        <taxon>Pterygota</taxon>
        <taxon>Neoptera</taxon>
        <taxon>Endopterygota</taxon>
        <taxon>Hymenoptera</taxon>
        <taxon>Apocrita</taxon>
        <taxon>Ichneumonoidea</taxon>
        <taxon>Braconidae</taxon>
        <taxon>Aphidiinae</taxon>
        <taxon>Aphidius</taxon>
    </lineage>
</organism>
<keyword evidence="2" id="KW-0479">Metal-binding</keyword>
<protein>
    <recommendedName>
        <fullName evidence="2">Decapping nuclease</fullName>
        <ecNumber evidence="2">3.6.1.-</ecNumber>
    </recommendedName>
</protein>
<dbReference type="GO" id="GO:0005829">
    <property type="term" value="C:cytosol"/>
    <property type="evidence" value="ECO:0007669"/>
    <property type="project" value="TreeGrafter"/>
</dbReference>
<dbReference type="GO" id="GO:0000956">
    <property type="term" value="P:nuclear-transcribed mRNA catabolic process"/>
    <property type="evidence" value="ECO:0007669"/>
    <property type="project" value="TreeGrafter"/>
</dbReference>
<keyword evidence="2" id="KW-0539">Nucleus</keyword>
<dbReference type="GO" id="GO:0034353">
    <property type="term" value="F:mRNA 5'-diphosphatase activity"/>
    <property type="evidence" value="ECO:0007669"/>
    <property type="project" value="TreeGrafter"/>
</dbReference>
<dbReference type="GO" id="GO:0003723">
    <property type="term" value="F:RNA binding"/>
    <property type="evidence" value="ECO:0007669"/>
    <property type="project" value="UniProtKB-KW"/>
</dbReference>
<dbReference type="GO" id="GO:0046872">
    <property type="term" value="F:metal ion binding"/>
    <property type="evidence" value="ECO:0007669"/>
    <property type="project" value="UniProtKB-KW"/>
</dbReference>
<dbReference type="Proteomes" id="UP000639338">
    <property type="component" value="Unassembled WGS sequence"/>
</dbReference>
<keyword evidence="5" id="KW-1185">Reference proteome</keyword>
<dbReference type="PANTHER" id="PTHR12395">
    <property type="entry name" value="DOM-3 RELATED"/>
    <property type="match status" value="1"/>
</dbReference>
<dbReference type="InterPro" id="IPR013961">
    <property type="entry name" value="RAI1"/>
</dbReference>
<sequence length="366" mass="43306">MLHRVEKNKNILLKLNKEEVPQTEFGPPRCVGYFSNGEGSWSPDASQLSYFYPLELSNIHIDLNHGIETLKYNFYPNEKIDHILKWIVLNYEKILAPPESQWRKWIEPDFIMTRSQLRKIMIAIYDEKARWIIRAVKFRGTIYLCPLDTEENKRWASNIPHRQKEHMLWGYNFEKFIFTSDPQQPPDLSQAVNTAETFNCMFQANLNNKLLMYSAEIDGVISDKKYDEPLPLDDLKFIEAKTIKYQLPNNSELKFLNWWCQSYTAGIENIICAFTNCKGIVNNIKEYKLSDIKQENQVYWNTECCFNFLDEFLSFLKDRVRDDYSETIYTFTKTPYEGISMESTPADSSTSFLPKWFTEFKKNMTD</sequence>
<proteinExistence type="inferred from homology"/>
<dbReference type="OrthoDB" id="5853397at2759"/>
<accession>A0A834XV23</accession>
<dbReference type="InterPro" id="IPR039039">
    <property type="entry name" value="RAI1-like_fam"/>
</dbReference>
<keyword evidence="2" id="KW-0694">RNA-binding</keyword>
<dbReference type="AlphaFoldDB" id="A0A834XV23"/>
<keyword evidence="2" id="KW-0540">Nuclease</keyword>
<dbReference type="PANTHER" id="PTHR12395:SF9">
    <property type="entry name" value="DECAPPING AND EXORIBONUCLEASE PROTEIN"/>
    <property type="match status" value="1"/>
</dbReference>
<reference evidence="4 5" key="1">
    <citation type="submission" date="2020-08" db="EMBL/GenBank/DDBJ databases">
        <title>Aphidius gifuensis genome sequencing and assembly.</title>
        <authorList>
            <person name="Du Z."/>
        </authorList>
    </citation>
    <scope>NUCLEOTIDE SEQUENCE [LARGE SCALE GENOMIC DNA]</scope>
    <source>
        <strain evidence="4">YNYX2018</strain>
        <tissue evidence="4">Adults</tissue>
    </source>
</reference>
<dbReference type="GO" id="GO:0110155">
    <property type="term" value="P:NAD-cap decapping"/>
    <property type="evidence" value="ECO:0007669"/>
    <property type="project" value="TreeGrafter"/>
</dbReference>
<comment type="subcellular location">
    <subcellularLocation>
        <location evidence="2">Nucleus</location>
    </subcellularLocation>
</comment>
<dbReference type="EMBL" id="JACMRX010000003">
    <property type="protein sequence ID" value="KAF7993068.1"/>
    <property type="molecule type" value="Genomic_DNA"/>
</dbReference>
<dbReference type="GO" id="GO:0000166">
    <property type="term" value="F:nucleotide binding"/>
    <property type="evidence" value="ECO:0007669"/>
    <property type="project" value="UniProtKB-KW"/>
</dbReference>
<evidence type="ECO:0000313" key="4">
    <source>
        <dbReference type="EMBL" id="KAF7993068.1"/>
    </source>
</evidence>
<keyword evidence="2" id="KW-0547">Nucleotide-binding</keyword>
<evidence type="ECO:0000256" key="2">
    <source>
        <dbReference type="RuleBase" id="RU367113"/>
    </source>
</evidence>
<dbReference type="EC" id="3.6.1.-" evidence="2"/>